<dbReference type="EMBL" id="MU855965">
    <property type="protein sequence ID" value="KAK3898283.1"/>
    <property type="molecule type" value="Genomic_DNA"/>
</dbReference>
<name>A0AAN6ME52_9PEZI</name>
<organism evidence="1 2">
    <name type="scientific">Staphylotrichum tortipilum</name>
    <dbReference type="NCBI Taxonomy" id="2831512"/>
    <lineage>
        <taxon>Eukaryota</taxon>
        <taxon>Fungi</taxon>
        <taxon>Dikarya</taxon>
        <taxon>Ascomycota</taxon>
        <taxon>Pezizomycotina</taxon>
        <taxon>Sordariomycetes</taxon>
        <taxon>Sordariomycetidae</taxon>
        <taxon>Sordariales</taxon>
        <taxon>Chaetomiaceae</taxon>
        <taxon>Staphylotrichum</taxon>
    </lineage>
</organism>
<evidence type="ECO:0000313" key="1">
    <source>
        <dbReference type="EMBL" id="KAK3898283.1"/>
    </source>
</evidence>
<protein>
    <submittedName>
        <fullName evidence="1">Uncharacterized protein</fullName>
    </submittedName>
</protein>
<proteinExistence type="predicted"/>
<dbReference type="AlphaFoldDB" id="A0AAN6ME52"/>
<accession>A0AAN6ME52</accession>
<evidence type="ECO:0000313" key="2">
    <source>
        <dbReference type="Proteomes" id="UP001303889"/>
    </source>
</evidence>
<sequence length="307" mass="32641">MVLPLCFLHIPALPDIAYLSGTPVQALVAYAPTHTNYVGGTSCALTSYVTPTPRTNFDPLPTAKCVLPASVSGKAYSVTPFIFGPKTVSSTVIRTYWNCDPIPVANINKGNFKIACKTLIGKNYLPTAAGVSLYPYTFVAVKPTSTPKYIVNTALAKTTLIPTTEVRVETTSTTTKTLMSTSIVRATSTCLVTVTVTPVPAARRADSPNLAPDSVAVNDLAHDHGNDTNAVMELKERAAVTPTLGKPDFTYPPYGVTTIYVKSISTTVWTARYVTTVKKTLSGVTTTTTSYLGYTVSTVTVTRAPVA</sequence>
<dbReference type="Proteomes" id="UP001303889">
    <property type="component" value="Unassembled WGS sequence"/>
</dbReference>
<reference evidence="1" key="1">
    <citation type="journal article" date="2023" name="Mol. Phylogenet. Evol.">
        <title>Genome-scale phylogeny and comparative genomics of the fungal order Sordariales.</title>
        <authorList>
            <person name="Hensen N."/>
            <person name="Bonometti L."/>
            <person name="Westerberg I."/>
            <person name="Brannstrom I.O."/>
            <person name="Guillou S."/>
            <person name="Cros-Aarteil S."/>
            <person name="Calhoun S."/>
            <person name="Haridas S."/>
            <person name="Kuo A."/>
            <person name="Mondo S."/>
            <person name="Pangilinan J."/>
            <person name="Riley R."/>
            <person name="LaButti K."/>
            <person name="Andreopoulos B."/>
            <person name="Lipzen A."/>
            <person name="Chen C."/>
            <person name="Yan M."/>
            <person name="Daum C."/>
            <person name="Ng V."/>
            <person name="Clum A."/>
            <person name="Steindorff A."/>
            <person name="Ohm R.A."/>
            <person name="Martin F."/>
            <person name="Silar P."/>
            <person name="Natvig D.O."/>
            <person name="Lalanne C."/>
            <person name="Gautier V."/>
            <person name="Ament-Velasquez S.L."/>
            <person name="Kruys A."/>
            <person name="Hutchinson M.I."/>
            <person name="Powell A.J."/>
            <person name="Barry K."/>
            <person name="Miller A.N."/>
            <person name="Grigoriev I.V."/>
            <person name="Debuchy R."/>
            <person name="Gladieux P."/>
            <person name="Hiltunen Thoren M."/>
            <person name="Johannesson H."/>
        </authorList>
    </citation>
    <scope>NUCLEOTIDE SEQUENCE</scope>
    <source>
        <strain evidence="1">CBS 103.79</strain>
    </source>
</reference>
<keyword evidence="2" id="KW-1185">Reference proteome</keyword>
<reference evidence="1" key="2">
    <citation type="submission" date="2023-05" db="EMBL/GenBank/DDBJ databases">
        <authorList>
            <consortium name="Lawrence Berkeley National Laboratory"/>
            <person name="Steindorff A."/>
            <person name="Hensen N."/>
            <person name="Bonometti L."/>
            <person name="Westerberg I."/>
            <person name="Brannstrom I.O."/>
            <person name="Guillou S."/>
            <person name="Cros-Aarteil S."/>
            <person name="Calhoun S."/>
            <person name="Haridas S."/>
            <person name="Kuo A."/>
            <person name="Mondo S."/>
            <person name="Pangilinan J."/>
            <person name="Riley R."/>
            <person name="Labutti K."/>
            <person name="Andreopoulos B."/>
            <person name="Lipzen A."/>
            <person name="Chen C."/>
            <person name="Yanf M."/>
            <person name="Daum C."/>
            <person name="Ng V."/>
            <person name="Clum A."/>
            <person name="Ohm R."/>
            <person name="Martin F."/>
            <person name="Silar P."/>
            <person name="Natvig D."/>
            <person name="Lalanne C."/>
            <person name="Gautier V."/>
            <person name="Ament-Velasquez S.L."/>
            <person name="Kruys A."/>
            <person name="Hutchinson M.I."/>
            <person name="Powell A.J."/>
            <person name="Barry K."/>
            <person name="Miller A.N."/>
            <person name="Grigoriev I.V."/>
            <person name="Debuchy R."/>
            <person name="Gladieux P."/>
            <person name="Thoren M.H."/>
            <person name="Johannesson H."/>
        </authorList>
    </citation>
    <scope>NUCLEOTIDE SEQUENCE</scope>
    <source>
        <strain evidence="1">CBS 103.79</strain>
    </source>
</reference>
<comment type="caution">
    <text evidence="1">The sequence shown here is derived from an EMBL/GenBank/DDBJ whole genome shotgun (WGS) entry which is preliminary data.</text>
</comment>
<gene>
    <name evidence="1" type="ORF">C8A05DRAFT_47352</name>
</gene>